<keyword evidence="2" id="KW-1185">Reference proteome</keyword>
<dbReference type="EMBL" id="JAUDUY010000014">
    <property type="protein sequence ID" value="MDM9632737.1"/>
    <property type="molecule type" value="Genomic_DNA"/>
</dbReference>
<evidence type="ECO:0000313" key="2">
    <source>
        <dbReference type="Proteomes" id="UP001174839"/>
    </source>
</evidence>
<gene>
    <name evidence="1" type="ORF">QU605_14765</name>
</gene>
<dbReference type="Proteomes" id="UP001174839">
    <property type="component" value="Unassembled WGS sequence"/>
</dbReference>
<dbReference type="NCBIfam" id="TIGR04131">
    <property type="entry name" value="Bac_Flav_CTERM"/>
    <property type="match status" value="1"/>
</dbReference>
<dbReference type="InterPro" id="IPR026341">
    <property type="entry name" value="T9SS_type_B"/>
</dbReference>
<protein>
    <submittedName>
        <fullName evidence="1">Gliding motility-associated C-terminal domain-containing protein</fullName>
    </submittedName>
</protein>
<accession>A0ABT7WIJ6</accession>
<sequence>MRILLLIFTFSIGVSGFSQPTLQHYGGMQFHEGAQVGLYGSFVNQAPFEQDAGLLGFYGFGELRISGDFAPLLYDTEIFRGPSVILDQSMSVANNLNFIQGDLETDKALPELSVTLLQDAFTVGEANRSKVNGYVTVINQSSMVFPVGDAAEYRPLTLEGAVFPIAKCAYFRENPNAPSAFPPFRTDLKPLSIAAISTTEFWRLEGSSTGQVTLSWNPNSNLGNIATSVGEVTLMGWRKATQRWESLGTQSVVGDLLSGFAISEPLTPDAYEILTFGSLAQPVEIPTLDNYFMSPNGDGINDVLIIEELVDSRNNKLQIFDRNGLKVFELNNYQDEFDGTANVNSLIINQNAGLSEGVYFFLATLFDLGLEFQGFLYLDR</sequence>
<dbReference type="RefSeq" id="WP_289726102.1">
    <property type="nucleotide sequence ID" value="NZ_JAUDUY010000014.1"/>
</dbReference>
<comment type="caution">
    <text evidence="1">The sequence shown here is derived from an EMBL/GenBank/DDBJ whole genome shotgun (WGS) entry which is preliminary data.</text>
</comment>
<reference evidence="1" key="1">
    <citation type="submission" date="2023-06" db="EMBL/GenBank/DDBJ databases">
        <title>Robiginitalea aurantiacus sp. nov. and Algoriphagus sediminis sp. nov., isolated from coastal sediment.</title>
        <authorList>
            <person name="Zhou Z.Y."/>
            <person name="An J."/>
            <person name="Jia Y.W."/>
            <person name="Du Z.J."/>
        </authorList>
    </citation>
    <scope>NUCLEOTIDE SEQUENCE</scope>
    <source>
        <strain evidence="1">M39</strain>
    </source>
</reference>
<name>A0ABT7WIJ6_9FLAO</name>
<proteinExistence type="predicted"/>
<organism evidence="1 2">
    <name type="scientific">Robiginitalea aurantiaca</name>
    <dbReference type="NCBI Taxonomy" id="3056915"/>
    <lineage>
        <taxon>Bacteria</taxon>
        <taxon>Pseudomonadati</taxon>
        <taxon>Bacteroidota</taxon>
        <taxon>Flavobacteriia</taxon>
        <taxon>Flavobacteriales</taxon>
        <taxon>Flavobacteriaceae</taxon>
        <taxon>Robiginitalea</taxon>
    </lineage>
</organism>
<evidence type="ECO:0000313" key="1">
    <source>
        <dbReference type="EMBL" id="MDM9632737.1"/>
    </source>
</evidence>
<dbReference type="Pfam" id="PF13585">
    <property type="entry name" value="CHU_C"/>
    <property type="match status" value="1"/>
</dbReference>